<evidence type="ECO:0000313" key="1">
    <source>
        <dbReference type="EMBL" id="MFD2100792.1"/>
    </source>
</evidence>
<organism evidence="1 2">
    <name type="scientific">Flagellimonas iocasae</name>
    <dbReference type="NCBI Taxonomy" id="2055905"/>
    <lineage>
        <taxon>Bacteria</taxon>
        <taxon>Pseudomonadati</taxon>
        <taxon>Bacteroidota</taxon>
        <taxon>Flavobacteriia</taxon>
        <taxon>Flavobacteriales</taxon>
        <taxon>Flavobacteriaceae</taxon>
        <taxon>Flagellimonas</taxon>
    </lineage>
</organism>
<dbReference type="RefSeq" id="WP_379831489.1">
    <property type="nucleotide sequence ID" value="NZ_JBHUHU010000003.1"/>
</dbReference>
<name>A0ABW4XZA0_9FLAO</name>
<gene>
    <name evidence="1" type="ORF">ACFSJE_13480</name>
</gene>
<comment type="caution">
    <text evidence="1">The sequence shown here is derived from an EMBL/GenBank/DDBJ whole genome shotgun (WGS) entry which is preliminary data.</text>
</comment>
<dbReference type="Proteomes" id="UP001597342">
    <property type="component" value="Unassembled WGS sequence"/>
</dbReference>
<protein>
    <submittedName>
        <fullName evidence="1">Uncharacterized protein</fullName>
    </submittedName>
</protein>
<dbReference type="EMBL" id="JBHUHU010000003">
    <property type="protein sequence ID" value="MFD2100792.1"/>
    <property type="molecule type" value="Genomic_DNA"/>
</dbReference>
<reference evidence="2" key="1">
    <citation type="journal article" date="2019" name="Int. J. Syst. Evol. Microbiol.">
        <title>The Global Catalogue of Microorganisms (GCM) 10K type strain sequencing project: providing services to taxonomists for standard genome sequencing and annotation.</title>
        <authorList>
            <consortium name="The Broad Institute Genomics Platform"/>
            <consortium name="The Broad Institute Genome Sequencing Center for Infectious Disease"/>
            <person name="Wu L."/>
            <person name="Ma J."/>
        </authorList>
    </citation>
    <scope>NUCLEOTIDE SEQUENCE [LARGE SCALE GENOMIC DNA]</scope>
    <source>
        <strain evidence="2">JCM 3389</strain>
    </source>
</reference>
<proteinExistence type="predicted"/>
<sequence>MGLFLLNISVDSVDPNPDYIPEDLSFNDQESIIEIVVEKILGFENAFEEYDDPDSEDHNKKNNVKVNLLVLFYTNYKAPHLLALQNSRHFPDHGACLTSGFGEIDSPPPKI</sequence>
<evidence type="ECO:0000313" key="2">
    <source>
        <dbReference type="Proteomes" id="UP001597342"/>
    </source>
</evidence>
<keyword evidence="2" id="KW-1185">Reference proteome</keyword>
<accession>A0ABW4XZA0</accession>